<comment type="caution">
    <text evidence="1">The sequence shown here is derived from an EMBL/GenBank/DDBJ whole genome shotgun (WGS) entry which is preliminary data.</text>
</comment>
<dbReference type="Gene3D" id="3.80.10.10">
    <property type="entry name" value="Ribonuclease Inhibitor"/>
    <property type="match status" value="1"/>
</dbReference>
<sequence>MNFIDSVFKFFPVRFFQFSELNCRRNFKPVICTSIIILTIRLCSCSNRVTFLLKTPFIGEKIEYNINDKSFCFGYKTENHILICPGNHIIVNNCIMCTKFDNNASHILLKKYIITYPDDFPLISKFIEQSIEETDGDDVVITLEYYYFDDFLYILNILKNPDNIIGSIEVMNIAFILKFLMKFEIKYCKYLNSFLKSLSVYLFLHYMSSDKPSRTDFSIIINGERNTGSIVIFIQKFLNLFYVNFERLNYFFSKKNSYFPDLKKGTMENFFSEKSRIMISPLNIAIFKYFLEEKILYNFLNLLFNAIKVRKLTFNCLTTKLNWNQTTFAKLIPFSCIEIEISMYYLSNSFIKYIYPLLSRFTTKKFKISVTEICLKTFEIIKILHNLQILCISYDSNTQSDRKLKNIFQLPSYIPTTHISLTLSDSVLKDLYSFPSLLDNIKLRTFSFHLKSLKSIPYLIDEVYRKFNLNFFFQTLAVRSKSPLKSSGYNTLKKFKFTKSFSCFFDTNTIRNYINQEFGFLSSFVYIKRIRISNIIIKDELLRFIFHSKSLKYVQFDKSTISEAMNSCYHFENDNLCLENFFIGYLDRPFTKNLLKYLQNFRKMKSIKISAYDLINGIIIFNVIFYDINDKILEFFDPGFIFEDYLYIKNLSMNRIMFNSDLINGIFSKKWNLSKLRKLNLEEMSLSKPDMIFLSSLVSLLDISFQRVKFLDCFFGDLLSHLILKKNCRLHLSEISLSKSDLIKFSHLKNLKYFELCFCSISNENLFLLRHLYLKNLNEFKLHVTGLTRCCRFFYKEFFAASILEILYNR</sequence>
<organism evidence="1 2">
    <name type="scientific">Hamiltosporidium magnivora</name>
    <dbReference type="NCBI Taxonomy" id="148818"/>
    <lineage>
        <taxon>Eukaryota</taxon>
        <taxon>Fungi</taxon>
        <taxon>Fungi incertae sedis</taxon>
        <taxon>Microsporidia</taxon>
        <taxon>Dubosqiidae</taxon>
        <taxon>Hamiltosporidium</taxon>
    </lineage>
</organism>
<dbReference type="EMBL" id="PIXR01001452">
    <property type="protein sequence ID" value="TBU01211.1"/>
    <property type="molecule type" value="Genomic_DNA"/>
</dbReference>
<dbReference type="InterPro" id="IPR032675">
    <property type="entry name" value="LRR_dom_sf"/>
</dbReference>
<protein>
    <submittedName>
        <fullName evidence="1">Uncharacterized protein</fullName>
    </submittedName>
</protein>
<evidence type="ECO:0000313" key="2">
    <source>
        <dbReference type="Proteomes" id="UP000293045"/>
    </source>
</evidence>
<proteinExistence type="predicted"/>
<dbReference type="VEuPathDB" id="MicrosporidiaDB:CWI39_1452p0010"/>
<dbReference type="Proteomes" id="UP000293045">
    <property type="component" value="Unassembled WGS sequence"/>
</dbReference>
<accession>A0A4Q9L2X0</accession>
<dbReference type="SUPFAM" id="SSF52047">
    <property type="entry name" value="RNI-like"/>
    <property type="match status" value="1"/>
</dbReference>
<dbReference type="AlphaFoldDB" id="A0A4Q9L2X0"/>
<dbReference type="VEuPathDB" id="MicrosporidiaDB:CWI36_1308p0010"/>
<evidence type="ECO:0000313" key="1">
    <source>
        <dbReference type="EMBL" id="TBU01211.1"/>
    </source>
</evidence>
<reference evidence="1 2" key="1">
    <citation type="submission" date="2017-12" db="EMBL/GenBank/DDBJ databases">
        <authorList>
            <person name="Pombert J.-F."/>
            <person name="Haag K.L."/>
            <person name="Ebert D."/>
        </authorList>
    </citation>
    <scope>NUCLEOTIDE SEQUENCE [LARGE SCALE GENOMIC DNA]</scope>
    <source>
        <strain evidence="1">IL-BN-2</strain>
    </source>
</reference>
<gene>
    <name evidence="1" type="ORF">CWI39_1452p0010</name>
</gene>
<name>A0A4Q9L2X0_9MICR</name>